<dbReference type="SUPFAM" id="SSF52540">
    <property type="entry name" value="P-loop containing nucleoside triphosphate hydrolases"/>
    <property type="match status" value="2"/>
</dbReference>
<evidence type="ECO:0000256" key="4">
    <source>
        <dbReference type="ARBA" id="ARBA00022840"/>
    </source>
</evidence>
<dbReference type="Gene3D" id="3.40.50.300">
    <property type="entry name" value="P-loop containing nucleotide triphosphate hydrolases"/>
    <property type="match status" value="2"/>
</dbReference>
<dbReference type="KEGG" id="rhg:EXZ61_11470"/>
<dbReference type="PROSITE" id="PS51193">
    <property type="entry name" value="HELICASE_ATP_BIND_2"/>
    <property type="match status" value="1"/>
</dbReference>
<dbReference type="EMBL" id="CP036282">
    <property type="protein sequence ID" value="QDL54739.1"/>
    <property type="molecule type" value="Genomic_DNA"/>
</dbReference>
<evidence type="ECO:0000256" key="7">
    <source>
        <dbReference type="ARBA" id="ARBA00048954"/>
    </source>
</evidence>
<evidence type="ECO:0000313" key="9">
    <source>
        <dbReference type="EMBL" id="QDL54739.1"/>
    </source>
</evidence>
<evidence type="ECO:0000256" key="2">
    <source>
        <dbReference type="ARBA" id="ARBA00022741"/>
    </source>
</evidence>
<comment type="similarity">
    <text evidence="5">Belongs to the helicase family. DinG subfamily.</text>
</comment>
<evidence type="ECO:0000259" key="8">
    <source>
        <dbReference type="PROSITE" id="PS51193"/>
    </source>
</evidence>
<dbReference type="EC" id="5.6.2.3" evidence="6"/>
<dbReference type="GO" id="GO:0016818">
    <property type="term" value="F:hydrolase activity, acting on acid anhydrides, in phosphorus-containing anhydrides"/>
    <property type="evidence" value="ECO:0007669"/>
    <property type="project" value="InterPro"/>
</dbReference>
<dbReference type="Pfam" id="PF00270">
    <property type="entry name" value="DEAD"/>
    <property type="match status" value="1"/>
</dbReference>
<dbReference type="SMART" id="SM00487">
    <property type="entry name" value="DEXDc"/>
    <property type="match status" value="1"/>
</dbReference>
<sequence length="667" mass="72393">MDLLALVGGTFATGGALQRRIASYRPRAGQTQMAQAIAEALVSGERLVVQAGTGTGKTFAYLVPLLMSGERVLVSTATKTLQEQLFSRDIPGLLDVLALPTKTAILKGRSSYLCLHRLRLAREASSPLEPRILALLAKIELWSQTTRAGDLSEIQALSEDSEVLPLVSSTRDNCVGSRCQAWQACYVNLARKRALESDLVVINHHLFFADSKVRDSGVAELLPTVQAVVFDEAHHLNDVGVQFIGTRLSSHQLLTFSRELAQEGNKSAPSAESWSLCALDIRREVEKLIASAGRGAGGLRRTWSGNAPEGVSLEQWTAGLQGLCDSLKSAFDALSKHAERSVELRALAERAKRLLALTALFSNCAEEDTTRWLECGGGISLNQAPLTIRQFLLQRMDQAADIGGRRQSWIFTSATLGVDQQLSMFTKTCGLEGARTLRVESPFDFSKQAALFVPPYFPKPNEAQHGASVARFVAQSAEVLGGRTLVLTTTLHSMRTVARGLEAYFLSDSSMKILVQGQAPKHELLHQFSQLGSGGSAYILVASVSFWEGVDVVGDALQLLVIDKLPFAPPDDPLVQARGLQIENSGKNAFKELHLPNAIMGLMQGAGRLIRSEQDQGVLAICDTRLLSMGYGKKILAALPAMRVLTSQEEFDTELLRLTKSSTKDQC</sequence>
<keyword evidence="3" id="KW-0378">Hydrolase</keyword>
<gene>
    <name evidence="9" type="ORF">EXZ61_11470</name>
</gene>
<keyword evidence="10" id="KW-1185">Reference proteome</keyword>
<evidence type="ECO:0000256" key="3">
    <source>
        <dbReference type="ARBA" id="ARBA00022801"/>
    </source>
</evidence>
<protein>
    <recommendedName>
        <fullName evidence="6">DNA 5'-3' helicase</fullName>
        <ecNumber evidence="6">5.6.2.3</ecNumber>
    </recommendedName>
</protein>
<dbReference type="PANTHER" id="PTHR11472:SF34">
    <property type="entry name" value="REGULATOR OF TELOMERE ELONGATION HELICASE 1"/>
    <property type="match status" value="1"/>
</dbReference>
<dbReference type="InterPro" id="IPR014001">
    <property type="entry name" value="Helicase_ATP-bd"/>
</dbReference>
<dbReference type="InterPro" id="IPR011545">
    <property type="entry name" value="DEAD/DEAH_box_helicase_dom"/>
</dbReference>
<comment type="cofactor">
    <cofactor evidence="1">
        <name>[4Fe-4S] cluster</name>
        <dbReference type="ChEBI" id="CHEBI:49883"/>
    </cofactor>
</comment>
<dbReference type="RefSeq" id="WP_142811899.1">
    <property type="nucleotide sequence ID" value="NZ_CP036282.1"/>
</dbReference>
<dbReference type="SMART" id="SM00491">
    <property type="entry name" value="HELICc2"/>
    <property type="match status" value="1"/>
</dbReference>
<dbReference type="GO" id="GO:0003676">
    <property type="term" value="F:nucleic acid binding"/>
    <property type="evidence" value="ECO:0007669"/>
    <property type="project" value="InterPro"/>
</dbReference>
<keyword evidence="2" id="KW-0547">Nucleotide-binding</keyword>
<comment type="catalytic activity">
    <reaction evidence="7">
        <text>ATP + H2O = ADP + phosphate + H(+)</text>
        <dbReference type="Rhea" id="RHEA:13065"/>
        <dbReference type="ChEBI" id="CHEBI:15377"/>
        <dbReference type="ChEBI" id="CHEBI:15378"/>
        <dbReference type="ChEBI" id="CHEBI:30616"/>
        <dbReference type="ChEBI" id="CHEBI:43474"/>
        <dbReference type="ChEBI" id="CHEBI:456216"/>
        <dbReference type="EC" id="5.6.2.3"/>
    </reaction>
</comment>
<dbReference type="GO" id="GO:0006281">
    <property type="term" value="P:DNA repair"/>
    <property type="evidence" value="ECO:0007669"/>
    <property type="project" value="TreeGrafter"/>
</dbReference>
<evidence type="ECO:0000256" key="1">
    <source>
        <dbReference type="ARBA" id="ARBA00001966"/>
    </source>
</evidence>
<feature type="domain" description="Helicase ATP-binding" evidence="8">
    <location>
        <begin position="16"/>
        <end position="296"/>
    </location>
</feature>
<dbReference type="InterPro" id="IPR027417">
    <property type="entry name" value="P-loop_NTPase"/>
</dbReference>
<evidence type="ECO:0000313" key="10">
    <source>
        <dbReference type="Proteomes" id="UP000317365"/>
    </source>
</evidence>
<reference evidence="10" key="2">
    <citation type="journal article" date="2020" name="Int. J. Syst. Evol. Microbiol.">
        <title>Genomic insights into a novel species Rhodoferax aquaticus sp. nov., isolated from freshwater.</title>
        <authorList>
            <person name="Li T."/>
            <person name="Zhuo Y."/>
            <person name="Jin C.Z."/>
            <person name="Wu X."/>
            <person name="Ko S.R."/>
            <person name="Jin F.J."/>
            <person name="Ahn C.Y."/>
            <person name="Oh H.M."/>
            <person name="Lee H.G."/>
            <person name="Jin L."/>
        </authorList>
    </citation>
    <scope>NUCLEOTIDE SEQUENCE [LARGE SCALE GENOMIC DNA]</scope>
    <source>
        <strain evidence="10">Gr-4</strain>
    </source>
</reference>
<dbReference type="InterPro" id="IPR045028">
    <property type="entry name" value="DinG/Rad3-like"/>
</dbReference>
<evidence type="ECO:0000256" key="6">
    <source>
        <dbReference type="ARBA" id="ARBA00044969"/>
    </source>
</evidence>
<evidence type="ECO:0000256" key="5">
    <source>
        <dbReference type="ARBA" id="ARBA00038058"/>
    </source>
</evidence>
<dbReference type="AlphaFoldDB" id="A0A515EQ19"/>
<keyword evidence="9" id="KW-0347">Helicase</keyword>
<dbReference type="InterPro" id="IPR014013">
    <property type="entry name" value="Helic_SF1/SF2_ATP-bd_DinG/Rad3"/>
</dbReference>
<organism evidence="9 10">
    <name type="scientific">Rhodoferax aquaticus</name>
    <dbReference type="NCBI Taxonomy" id="2527691"/>
    <lineage>
        <taxon>Bacteria</taxon>
        <taxon>Pseudomonadati</taxon>
        <taxon>Pseudomonadota</taxon>
        <taxon>Betaproteobacteria</taxon>
        <taxon>Burkholderiales</taxon>
        <taxon>Comamonadaceae</taxon>
        <taxon>Rhodoferax</taxon>
    </lineage>
</organism>
<name>A0A515EQ19_9BURK</name>
<reference evidence="10" key="1">
    <citation type="submission" date="2019-02" db="EMBL/GenBank/DDBJ databases">
        <title>Complete genome sequence of Rhodoferax sp. Gr-4.</title>
        <authorList>
            <person name="Jin L."/>
        </authorList>
    </citation>
    <scope>NUCLEOTIDE SEQUENCE [LARGE SCALE GENOMIC DNA]</scope>
    <source>
        <strain evidence="10">Gr-4</strain>
    </source>
</reference>
<dbReference type="InterPro" id="IPR006555">
    <property type="entry name" value="ATP-dep_Helicase_C"/>
</dbReference>
<proteinExistence type="inferred from homology"/>
<dbReference type="Proteomes" id="UP000317365">
    <property type="component" value="Chromosome"/>
</dbReference>
<dbReference type="Pfam" id="PF13307">
    <property type="entry name" value="Helicase_C_2"/>
    <property type="match status" value="1"/>
</dbReference>
<dbReference type="GO" id="GO:0043139">
    <property type="term" value="F:5'-3' DNA helicase activity"/>
    <property type="evidence" value="ECO:0007669"/>
    <property type="project" value="UniProtKB-EC"/>
</dbReference>
<dbReference type="PANTHER" id="PTHR11472">
    <property type="entry name" value="DNA REPAIR DEAD HELICASE RAD3/XP-D SUBFAMILY MEMBER"/>
    <property type="match status" value="1"/>
</dbReference>
<accession>A0A515EQ19</accession>
<keyword evidence="4" id="KW-0067">ATP-binding</keyword>
<dbReference type="GO" id="GO:0005524">
    <property type="term" value="F:ATP binding"/>
    <property type="evidence" value="ECO:0007669"/>
    <property type="project" value="UniProtKB-KW"/>
</dbReference>